<comment type="caution">
    <text evidence="1">The sequence shown here is derived from an EMBL/GenBank/DDBJ whole genome shotgun (WGS) entry which is preliminary data.</text>
</comment>
<evidence type="ECO:0000313" key="1">
    <source>
        <dbReference type="EMBL" id="MBF6636675.1"/>
    </source>
</evidence>
<sequence>MKQNYKKILMADDERLFLNGFKSSWFYYDKGTISKEKYDDEFLITKMNMTREKKNARFIYYELFNNELIHENTLEVDEINCSDLSLGNFTEKIVDRFLQEISNGIYLKAYVESYFKFLLNIGIMDSLYILKYTAGVAKKQNIIFDGILSDYFKKLAIEKNFHVMNNIKYIEYSILYHCDLRSVRIFT</sequence>
<name>A0AA41BVX0_9GAMM</name>
<reference evidence="1" key="1">
    <citation type="submission" date="2020-11" db="EMBL/GenBank/DDBJ databases">
        <authorList>
            <person name="Lee S.D."/>
        </authorList>
    </citation>
    <scope>NUCLEOTIDE SEQUENCE</scope>
    <source>
        <strain evidence="1">SAP-2</strain>
    </source>
</reference>
<protein>
    <submittedName>
        <fullName evidence="1">Uncharacterized protein</fullName>
    </submittedName>
</protein>
<dbReference type="Proteomes" id="UP000705283">
    <property type="component" value="Unassembled WGS sequence"/>
</dbReference>
<reference evidence="1" key="2">
    <citation type="submission" date="2022-09" db="EMBL/GenBank/DDBJ databases">
        <title>Rouxiella aceris sp. nov., isolated from tree sap and emended description of the genus Rhouxiella.</title>
        <authorList>
            <person name="Kim I.S."/>
        </authorList>
    </citation>
    <scope>NUCLEOTIDE SEQUENCE</scope>
    <source>
        <strain evidence="1">SAP-2</strain>
    </source>
</reference>
<evidence type="ECO:0000313" key="2">
    <source>
        <dbReference type="Proteomes" id="UP000705283"/>
    </source>
</evidence>
<accession>A0AA41BVX0</accession>
<dbReference type="RefSeq" id="WP_194977830.1">
    <property type="nucleotide sequence ID" value="NZ_JADMKS010000003.1"/>
</dbReference>
<gene>
    <name evidence="1" type="ORF">ITX54_08405</name>
</gene>
<proteinExistence type="predicted"/>
<organism evidence="1 2">
    <name type="scientific">Rouxiella silvae</name>
    <dbReference type="NCBI Taxonomy" id="1646373"/>
    <lineage>
        <taxon>Bacteria</taxon>
        <taxon>Pseudomonadati</taxon>
        <taxon>Pseudomonadota</taxon>
        <taxon>Gammaproteobacteria</taxon>
        <taxon>Enterobacterales</taxon>
        <taxon>Yersiniaceae</taxon>
        <taxon>Rouxiella</taxon>
    </lineage>
</organism>
<dbReference type="AlphaFoldDB" id="A0AA41BVX0"/>
<dbReference type="EMBL" id="JADMKS010000003">
    <property type="protein sequence ID" value="MBF6636675.1"/>
    <property type="molecule type" value="Genomic_DNA"/>
</dbReference>